<sequence>IAALFITAKTWKQPTYGVGGTEAAPRAKPLGPARPEAPARNWQIISAGWVWDAGGAFEKGERAEEKRSFRARARELQLAALKKHRENEISHHAKETDYLKREIERHKRSIKKLKRRDDGGQVHTVLRGMATYYCPLLCGLCVDT</sequence>
<reference evidence="8 9" key="1">
    <citation type="submission" date="2018-11" db="EMBL/GenBank/DDBJ databases">
        <title>Haplotype-resolved cattle genomes.</title>
        <authorList>
            <person name="Low W.Y."/>
            <person name="Tearle R."/>
            <person name="Bickhart D.M."/>
            <person name="Rosen B.D."/>
            <person name="Koren S."/>
            <person name="Rhie A."/>
            <person name="Hiendleder S."/>
            <person name="Phillippy A.M."/>
            <person name="Smith T.P.L."/>
            <person name="Williams J.L."/>
        </authorList>
    </citation>
    <scope>NUCLEOTIDE SEQUENCE [LARGE SCALE GENOMIC DNA]</scope>
</reference>
<proteinExistence type="inferred from homology"/>
<name>A0A4W2E5D6_BOBOX</name>
<dbReference type="SUPFAM" id="SSF64602">
    <property type="entry name" value="F1 ATPase inhibitor, IF1, C-terminal domain"/>
    <property type="match status" value="1"/>
</dbReference>
<comment type="subcellular location">
    <subcellularLocation>
        <location evidence="1">Mitochondrion</location>
    </subcellularLocation>
</comment>
<evidence type="ECO:0000256" key="7">
    <source>
        <dbReference type="ARBA" id="ARBA00046200"/>
    </source>
</evidence>
<dbReference type="Gene3D" id="1.20.5.500">
    <property type="entry name" value="Single helix bin"/>
    <property type="match status" value="2"/>
</dbReference>
<evidence type="ECO:0000256" key="1">
    <source>
        <dbReference type="ARBA" id="ARBA00004173"/>
    </source>
</evidence>
<accession>A0A4W2E5D6</accession>
<keyword evidence="9" id="KW-1185">Reference proteome</keyword>
<reference evidence="8" key="2">
    <citation type="submission" date="2025-08" db="UniProtKB">
        <authorList>
            <consortium name="Ensembl"/>
        </authorList>
    </citation>
    <scope>IDENTIFICATION</scope>
</reference>
<comment type="function">
    <text evidence="7">Endogenous F(1)F(o)-ATPase inhibitor limiting ATP depletion when the mitochondrial membrane potential falls below a threshold and the F(1)F(o)-ATP synthase starts hydrolyzing ATP to pump protons out of the mitochondrial matrix. Required to avoid the consumption of cellular ATP when the F(1)F(o)-ATP synthase enzyme acts as an ATP hydrolase. Indirectly acts as a regulator of heme synthesis in erythroid tissues: regulates heme synthesis by modulating the mitochondrial pH and redox potential, allowing FECH to efficiently catalyze the incorporation of iron into protoporphyrin IX to produce heme.</text>
</comment>
<dbReference type="GO" id="GO:0005739">
    <property type="term" value="C:mitochondrion"/>
    <property type="evidence" value="ECO:0007669"/>
    <property type="project" value="UniProtKB-SubCell"/>
</dbReference>
<dbReference type="AlphaFoldDB" id="A0A4W2E5D6"/>
<keyword evidence="5" id="KW-0496">Mitochondrion</keyword>
<dbReference type="PANTHER" id="PTHR48417:SF1">
    <property type="entry name" value="ATP SYNTHASE F1 SUBUNIT EPSILON"/>
    <property type="match status" value="1"/>
</dbReference>
<dbReference type="OMA" id="FITAKTW"/>
<evidence type="ECO:0000256" key="3">
    <source>
        <dbReference type="ARBA" id="ARBA00022946"/>
    </source>
</evidence>
<evidence type="ECO:0000313" key="9">
    <source>
        <dbReference type="Proteomes" id="UP000314981"/>
    </source>
</evidence>
<dbReference type="Proteomes" id="UP000314981">
    <property type="component" value="Chromosome 25"/>
</dbReference>
<dbReference type="FunFam" id="1.20.5.500:FF:000003">
    <property type="entry name" value="ATPase inhibitor B, mitochondrial"/>
    <property type="match status" value="1"/>
</dbReference>
<evidence type="ECO:0000256" key="2">
    <source>
        <dbReference type="ARBA" id="ARBA00010901"/>
    </source>
</evidence>
<dbReference type="Ensembl" id="ENSBIXT00000016365.1">
    <property type="protein sequence ID" value="ENSBIXP00000031958.1"/>
    <property type="gene ID" value="ENSBIXG00000014400.1"/>
</dbReference>
<comment type="subunit">
    <text evidence="6">Homodimer; represents the active form and is present at a pH value below 6.5. Homotetramer; represents the inactive form and is present at a pH value above 7.0.</text>
</comment>
<organism evidence="8 9">
    <name type="scientific">Bos indicus x Bos taurus</name>
    <name type="common">Hybrid cattle</name>
    <dbReference type="NCBI Taxonomy" id="30522"/>
    <lineage>
        <taxon>Eukaryota</taxon>
        <taxon>Metazoa</taxon>
        <taxon>Chordata</taxon>
        <taxon>Craniata</taxon>
        <taxon>Vertebrata</taxon>
        <taxon>Euteleostomi</taxon>
        <taxon>Mammalia</taxon>
        <taxon>Eutheria</taxon>
        <taxon>Laurasiatheria</taxon>
        <taxon>Artiodactyla</taxon>
        <taxon>Ruminantia</taxon>
        <taxon>Pecora</taxon>
        <taxon>Bovidae</taxon>
        <taxon>Bovinae</taxon>
        <taxon>Bos</taxon>
    </lineage>
</organism>
<evidence type="ECO:0000313" key="8">
    <source>
        <dbReference type="Ensembl" id="ENSBIXP00000031958.1"/>
    </source>
</evidence>
<evidence type="ECO:0000256" key="4">
    <source>
        <dbReference type="ARBA" id="ARBA00023054"/>
    </source>
</evidence>
<reference evidence="8" key="3">
    <citation type="submission" date="2025-09" db="UniProtKB">
        <authorList>
            <consortium name="Ensembl"/>
        </authorList>
    </citation>
    <scope>IDENTIFICATION</scope>
</reference>
<evidence type="ECO:0000256" key="6">
    <source>
        <dbReference type="ARBA" id="ARBA00026043"/>
    </source>
</evidence>
<protein>
    <submittedName>
        <fullName evidence="8">Uncharacterized protein</fullName>
    </submittedName>
</protein>
<keyword evidence="3" id="KW-0809">Transit peptide</keyword>
<dbReference type="PANTHER" id="PTHR48417">
    <property type="entry name" value="ATP SYNTHASE F1 SUBUNIT EPSILON"/>
    <property type="match status" value="1"/>
</dbReference>
<keyword evidence="4" id="KW-0175">Coiled coil</keyword>
<comment type="similarity">
    <text evidence="2">Belongs to the ATPase inhibitor family.</text>
</comment>
<evidence type="ECO:0000256" key="5">
    <source>
        <dbReference type="ARBA" id="ARBA00023128"/>
    </source>
</evidence>